<keyword evidence="8" id="KW-1185">Reference proteome</keyword>
<reference evidence="8" key="1">
    <citation type="submission" date="2020-05" db="EMBL/GenBank/DDBJ databases">
        <title>Frigoriglobus tundricola gen. nov., sp. nov., a psychrotolerant cellulolytic planctomycete of the family Gemmataceae with two divergent copies of 16S rRNA gene.</title>
        <authorList>
            <person name="Kulichevskaya I.S."/>
            <person name="Ivanova A.A."/>
            <person name="Naumoff D.G."/>
            <person name="Beletsky A.V."/>
            <person name="Rijpstra W.I.C."/>
            <person name="Sinninghe Damste J.S."/>
            <person name="Mardanov A.V."/>
            <person name="Ravin N.V."/>
            <person name="Dedysh S.N."/>
        </authorList>
    </citation>
    <scope>NUCLEOTIDE SEQUENCE [LARGE SCALE GENOMIC DNA]</scope>
    <source>
        <strain evidence="8">PL17</strain>
    </source>
</reference>
<dbReference type="RefSeq" id="WP_171469506.1">
    <property type="nucleotide sequence ID" value="NZ_CP053452.2"/>
</dbReference>
<dbReference type="PROSITE" id="PS50011">
    <property type="entry name" value="PROTEIN_KINASE_DOM"/>
    <property type="match status" value="1"/>
</dbReference>
<dbReference type="PROSITE" id="PS00108">
    <property type="entry name" value="PROTEIN_KINASE_ST"/>
    <property type="match status" value="1"/>
</dbReference>
<dbReference type="PANTHER" id="PTHR43289">
    <property type="entry name" value="MITOGEN-ACTIVATED PROTEIN KINASE KINASE KINASE 20-RELATED"/>
    <property type="match status" value="1"/>
</dbReference>
<feature type="region of interest" description="Disordered" evidence="5">
    <location>
        <begin position="1"/>
        <end position="21"/>
    </location>
</feature>
<keyword evidence="1" id="KW-0808">Transferase</keyword>
<dbReference type="GO" id="GO:0004674">
    <property type="term" value="F:protein serine/threonine kinase activity"/>
    <property type="evidence" value="ECO:0007669"/>
    <property type="project" value="TreeGrafter"/>
</dbReference>
<dbReference type="PANTHER" id="PTHR43289:SF34">
    <property type="entry name" value="SERINE_THREONINE-PROTEIN KINASE YBDM-RELATED"/>
    <property type="match status" value="1"/>
</dbReference>
<dbReference type="Gene3D" id="2.40.10.220">
    <property type="entry name" value="predicted glycosyltransferase like domains"/>
    <property type="match status" value="1"/>
</dbReference>
<evidence type="ECO:0000256" key="2">
    <source>
        <dbReference type="ARBA" id="ARBA00022741"/>
    </source>
</evidence>
<dbReference type="SUPFAM" id="SSF56112">
    <property type="entry name" value="Protein kinase-like (PK-like)"/>
    <property type="match status" value="1"/>
</dbReference>
<name>A0A6M5YGW0_9BACT</name>
<keyword evidence="2" id="KW-0547">Nucleotide-binding</keyword>
<evidence type="ECO:0000259" key="6">
    <source>
        <dbReference type="PROSITE" id="PS50011"/>
    </source>
</evidence>
<dbReference type="InterPro" id="IPR008271">
    <property type="entry name" value="Ser/Thr_kinase_AS"/>
</dbReference>
<protein>
    <recommendedName>
        <fullName evidence="6">Protein kinase domain-containing protein</fullName>
    </recommendedName>
</protein>
<sequence length="622" mass="66355">MTPVLLPDCGSPPPYAKSPGQSPLPGYVLLEPLGRGGFGEVWKCEAPGGLHKAIKFVAGDTDAVTNTSTSAQLRQELDAFQQVKAIRHPFLLSLERVELVGNELVMVMELADRQLGDRFTECRAQGLPGIPREELLGYLREAAEALDVIGAQYGLQHLDVKPANLFLTAGHVQVGDYGLVSKLDAGKNRGESRGLTPRYAAPEVLCGQVHTRSDQYSLALVYQELLTGTFPFNGTSARQLMMQHMSAQPDLSALAEPDRAAMATALAKQPEARFASCTEFVRALAGTPPAAPAPGSGGSGVTRAVPAPSGRGGAVGPPDGTGTPAYGSAHETLHNGALPFADSLPQHIRLEQILSVVPTAWLQGRPAAHPGRPPAQVVNAILRAAEARTGGPAALGAVSCGADGTWTCRFLTTIDPRVARVKLDLLWEEGGVAMDLRSEQRVVFRRLAPQPPSSGWFGSVGKKAKAPDSGLEVSVELPETSHGIGEVTVIGKYFGNPPPDFTKSGEKVIVKLIDGIRRTLNNVEDRRKHPRVPAPFPLELFPIHSDGHVEPPIPAVCRDVSAGGMAFVCKVDPPTKHLYVTFDGVAGTAGLGVLIQIITSEWQENEVLITSRYRLDLWPDRD</sequence>
<dbReference type="KEGG" id="ftj:FTUN_0795"/>
<evidence type="ECO:0000313" key="7">
    <source>
        <dbReference type="EMBL" id="QJW93289.1"/>
    </source>
</evidence>
<dbReference type="GO" id="GO:0005524">
    <property type="term" value="F:ATP binding"/>
    <property type="evidence" value="ECO:0007669"/>
    <property type="project" value="UniProtKB-KW"/>
</dbReference>
<evidence type="ECO:0000256" key="3">
    <source>
        <dbReference type="ARBA" id="ARBA00022777"/>
    </source>
</evidence>
<dbReference type="CDD" id="cd14014">
    <property type="entry name" value="STKc_PknB_like"/>
    <property type="match status" value="1"/>
</dbReference>
<dbReference type="Pfam" id="PF00069">
    <property type="entry name" value="Pkinase"/>
    <property type="match status" value="1"/>
</dbReference>
<gene>
    <name evidence="7" type="ORF">FTUN_0795</name>
</gene>
<proteinExistence type="predicted"/>
<dbReference type="EMBL" id="CP053452">
    <property type="protein sequence ID" value="QJW93289.1"/>
    <property type="molecule type" value="Genomic_DNA"/>
</dbReference>
<accession>A0A6M5YGW0</accession>
<organism evidence="7 8">
    <name type="scientific">Frigoriglobus tundricola</name>
    <dbReference type="NCBI Taxonomy" id="2774151"/>
    <lineage>
        <taxon>Bacteria</taxon>
        <taxon>Pseudomonadati</taxon>
        <taxon>Planctomycetota</taxon>
        <taxon>Planctomycetia</taxon>
        <taxon>Gemmatales</taxon>
        <taxon>Gemmataceae</taxon>
        <taxon>Frigoriglobus</taxon>
    </lineage>
</organism>
<dbReference type="SMART" id="SM00220">
    <property type="entry name" value="S_TKc"/>
    <property type="match status" value="1"/>
</dbReference>
<dbReference type="InterPro" id="IPR000719">
    <property type="entry name" value="Prot_kinase_dom"/>
</dbReference>
<dbReference type="AlphaFoldDB" id="A0A6M5YGW0"/>
<dbReference type="Proteomes" id="UP000503447">
    <property type="component" value="Chromosome"/>
</dbReference>
<feature type="region of interest" description="Disordered" evidence="5">
    <location>
        <begin position="288"/>
        <end position="325"/>
    </location>
</feature>
<evidence type="ECO:0000313" key="8">
    <source>
        <dbReference type="Proteomes" id="UP000503447"/>
    </source>
</evidence>
<evidence type="ECO:0000256" key="4">
    <source>
        <dbReference type="ARBA" id="ARBA00022840"/>
    </source>
</evidence>
<evidence type="ECO:0000256" key="5">
    <source>
        <dbReference type="SAM" id="MobiDB-lite"/>
    </source>
</evidence>
<keyword evidence="4" id="KW-0067">ATP-binding</keyword>
<dbReference type="Gene3D" id="1.10.510.10">
    <property type="entry name" value="Transferase(Phosphotransferase) domain 1"/>
    <property type="match status" value="1"/>
</dbReference>
<feature type="domain" description="Protein kinase" evidence="6">
    <location>
        <begin position="27"/>
        <end position="285"/>
    </location>
</feature>
<evidence type="ECO:0000256" key="1">
    <source>
        <dbReference type="ARBA" id="ARBA00022679"/>
    </source>
</evidence>
<dbReference type="InterPro" id="IPR011009">
    <property type="entry name" value="Kinase-like_dom_sf"/>
</dbReference>
<keyword evidence="3" id="KW-0418">Kinase</keyword>